<dbReference type="Gene3D" id="1.10.10.10">
    <property type="entry name" value="Winged helix-like DNA-binding domain superfamily/Winged helix DNA-binding domain"/>
    <property type="match status" value="1"/>
</dbReference>
<dbReference type="Proteomes" id="UP000663829">
    <property type="component" value="Unassembled WGS sequence"/>
</dbReference>
<dbReference type="PANTHER" id="PTHR12548:SF9">
    <property type="entry name" value="TRANSCRIPTION FACTOR DP"/>
    <property type="match status" value="1"/>
</dbReference>
<evidence type="ECO:0000313" key="3">
    <source>
        <dbReference type="Proteomes" id="UP000663829"/>
    </source>
</evidence>
<dbReference type="GO" id="GO:0005667">
    <property type="term" value="C:transcription regulator complex"/>
    <property type="evidence" value="ECO:0007669"/>
    <property type="project" value="InterPro"/>
</dbReference>
<dbReference type="GO" id="GO:0000977">
    <property type="term" value="F:RNA polymerase II transcription regulatory region sequence-specific DNA binding"/>
    <property type="evidence" value="ECO:0007669"/>
    <property type="project" value="TreeGrafter"/>
</dbReference>
<gene>
    <name evidence="1" type="ORF">GPM918_LOCUS17749</name>
    <name evidence="2" type="ORF">SRO942_LOCUS17748</name>
</gene>
<accession>A0A814MJG7</accession>
<name>A0A814MJG7_9BILA</name>
<dbReference type="EMBL" id="CAJOBC010004965">
    <property type="protein sequence ID" value="CAF3846580.1"/>
    <property type="molecule type" value="Genomic_DNA"/>
</dbReference>
<organism evidence="1 3">
    <name type="scientific">Didymodactylos carnosus</name>
    <dbReference type="NCBI Taxonomy" id="1234261"/>
    <lineage>
        <taxon>Eukaryota</taxon>
        <taxon>Metazoa</taxon>
        <taxon>Spiralia</taxon>
        <taxon>Gnathifera</taxon>
        <taxon>Rotifera</taxon>
        <taxon>Eurotatoria</taxon>
        <taxon>Bdelloidea</taxon>
        <taxon>Philodinida</taxon>
        <taxon>Philodinidae</taxon>
        <taxon>Didymodactylos</taxon>
    </lineage>
</organism>
<dbReference type="GO" id="GO:0051726">
    <property type="term" value="P:regulation of cell cycle"/>
    <property type="evidence" value="ECO:0007669"/>
    <property type="project" value="InterPro"/>
</dbReference>
<dbReference type="EMBL" id="CAJNOQ010004964">
    <property type="protein sequence ID" value="CAF1080634.1"/>
    <property type="molecule type" value="Genomic_DNA"/>
</dbReference>
<reference evidence="1" key="1">
    <citation type="submission" date="2021-02" db="EMBL/GenBank/DDBJ databases">
        <authorList>
            <person name="Nowell W R."/>
        </authorList>
    </citation>
    <scope>NUCLEOTIDE SEQUENCE</scope>
</reference>
<sequence length="229" mass="26293">MSPITGSKATIITTDPRTPDTASVLIQSPHRAYVQKNIRHRVCVAVNVLIAMNIISKDQKDIRCIEFSVNALFECEVLDLIDDLDCLDRLGLSNELRAQTNNLLELEKAGLLLPETFHDFVTEMCLVGTLRTLYERVSIVSNTQQPQYQSQQYRIKSKQFATNYDEQEPEYIVDNEKNDDVLSWSSNEEIENKPQQQQQSECLLSEANIFESDRCTLITTEIQWPTLYL</sequence>
<dbReference type="GO" id="GO:0000981">
    <property type="term" value="F:DNA-binding transcription factor activity, RNA polymerase II-specific"/>
    <property type="evidence" value="ECO:0007669"/>
    <property type="project" value="TreeGrafter"/>
</dbReference>
<dbReference type="AlphaFoldDB" id="A0A814MJG7"/>
<evidence type="ECO:0000313" key="2">
    <source>
        <dbReference type="EMBL" id="CAF3846580.1"/>
    </source>
</evidence>
<dbReference type="OrthoDB" id="552115at2759"/>
<dbReference type="PANTHER" id="PTHR12548">
    <property type="entry name" value="TRANSCRIPTION FACTOR DP"/>
    <property type="match status" value="1"/>
</dbReference>
<dbReference type="GO" id="GO:0005634">
    <property type="term" value="C:nucleus"/>
    <property type="evidence" value="ECO:0007669"/>
    <property type="project" value="TreeGrafter"/>
</dbReference>
<dbReference type="Proteomes" id="UP000681722">
    <property type="component" value="Unassembled WGS sequence"/>
</dbReference>
<comment type="caution">
    <text evidence="1">The sequence shown here is derived from an EMBL/GenBank/DDBJ whole genome shotgun (WGS) entry which is preliminary data.</text>
</comment>
<evidence type="ECO:0000313" key="1">
    <source>
        <dbReference type="EMBL" id="CAF1080634.1"/>
    </source>
</evidence>
<protein>
    <submittedName>
        <fullName evidence="1">Uncharacterized protein</fullName>
    </submittedName>
</protein>
<proteinExistence type="predicted"/>
<dbReference type="InterPro" id="IPR036388">
    <property type="entry name" value="WH-like_DNA-bd_sf"/>
</dbReference>
<keyword evidence="3" id="KW-1185">Reference proteome</keyword>
<dbReference type="InterPro" id="IPR015648">
    <property type="entry name" value="Transcrpt_fac_DP"/>
</dbReference>